<gene>
    <name evidence="3" type="primary">LOC116208924</name>
</gene>
<evidence type="ECO:0000313" key="2">
    <source>
        <dbReference type="Proteomes" id="UP000515151"/>
    </source>
</evidence>
<accession>A0A6P8DVC4</accession>
<protein>
    <submittedName>
        <fullName evidence="3">Uncharacterized protein LOC116208924</fullName>
    </submittedName>
</protein>
<evidence type="ECO:0000256" key="1">
    <source>
        <dbReference type="SAM" id="MobiDB-lite"/>
    </source>
</evidence>
<proteinExistence type="predicted"/>
<organism evidence="2 3">
    <name type="scientific">Punica granatum</name>
    <name type="common">Pomegranate</name>
    <dbReference type="NCBI Taxonomy" id="22663"/>
    <lineage>
        <taxon>Eukaryota</taxon>
        <taxon>Viridiplantae</taxon>
        <taxon>Streptophyta</taxon>
        <taxon>Embryophyta</taxon>
        <taxon>Tracheophyta</taxon>
        <taxon>Spermatophyta</taxon>
        <taxon>Magnoliopsida</taxon>
        <taxon>eudicotyledons</taxon>
        <taxon>Gunneridae</taxon>
        <taxon>Pentapetalae</taxon>
        <taxon>rosids</taxon>
        <taxon>malvids</taxon>
        <taxon>Myrtales</taxon>
        <taxon>Lythraceae</taxon>
        <taxon>Punica</taxon>
    </lineage>
</organism>
<evidence type="ECO:0000313" key="3">
    <source>
        <dbReference type="RefSeq" id="XP_031398359.1"/>
    </source>
</evidence>
<sequence length="186" mass="19569">MDVDAEAAASTNPLTPPQTSLRRRNSIAAPVTISAKAKLSVSLPSFASTNGSAAAAPPRQHLELDLSDALLKGSTPSSLSYTSLKDLLPQFSAAAINSPTAASSASGRSGYEISIRNHLVKQAAWAYLQPMSASPGSSVPGVLQRIWFRLCSPVDACLGFVSSRLIPSIARAIYRILRTLLCCSTR</sequence>
<dbReference type="AlphaFoldDB" id="A0A6P8DVC4"/>
<reference evidence="2" key="1">
    <citation type="journal article" date="2020" name="Plant Biotechnol. J.">
        <title>The pomegranate (Punica granatum L.) draft genome dissects genetic divergence between soft- and hard-seeded cultivars.</title>
        <authorList>
            <person name="Luo X."/>
            <person name="Li H."/>
            <person name="Wu Z."/>
            <person name="Yao W."/>
            <person name="Zhao P."/>
            <person name="Cao D."/>
            <person name="Yu H."/>
            <person name="Li K."/>
            <person name="Poudel K."/>
            <person name="Zhao D."/>
            <person name="Zhang F."/>
            <person name="Xia X."/>
            <person name="Chen L."/>
            <person name="Wang Q."/>
            <person name="Jing D."/>
            <person name="Cao S."/>
        </authorList>
    </citation>
    <scope>NUCLEOTIDE SEQUENCE [LARGE SCALE GENOMIC DNA]</scope>
    <source>
        <strain evidence="2">cv. Tunisia</strain>
    </source>
</reference>
<feature type="compositionally biased region" description="Polar residues" evidence="1">
    <location>
        <begin position="9"/>
        <end position="20"/>
    </location>
</feature>
<dbReference type="OrthoDB" id="1700296at2759"/>
<keyword evidence="2" id="KW-1185">Reference proteome</keyword>
<dbReference type="GeneID" id="116208924"/>
<name>A0A6P8DVC4_PUNGR</name>
<reference evidence="3" key="2">
    <citation type="submission" date="2025-08" db="UniProtKB">
        <authorList>
            <consortium name="RefSeq"/>
        </authorList>
    </citation>
    <scope>IDENTIFICATION</scope>
    <source>
        <tissue evidence="3">Leaf</tissue>
    </source>
</reference>
<dbReference type="RefSeq" id="XP_031398359.1">
    <property type="nucleotide sequence ID" value="XM_031542499.1"/>
</dbReference>
<dbReference type="PANTHER" id="PTHR34569">
    <property type="entry name" value="EXPRESSED PROTEIN"/>
    <property type="match status" value="1"/>
</dbReference>
<dbReference type="PANTHER" id="PTHR34569:SF2">
    <property type="entry name" value="EXPRESSED PROTEIN"/>
    <property type="match status" value="1"/>
</dbReference>
<feature type="region of interest" description="Disordered" evidence="1">
    <location>
        <begin position="1"/>
        <end position="25"/>
    </location>
</feature>
<dbReference type="Proteomes" id="UP000515151">
    <property type="component" value="Chromosome 5"/>
</dbReference>